<keyword evidence="12" id="KW-0902">Two-component regulatory system</keyword>
<evidence type="ECO:0000256" key="10">
    <source>
        <dbReference type="ARBA" id="ARBA00022840"/>
    </source>
</evidence>
<accession>A0A329QNM3</accession>
<dbReference type="SUPFAM" id="SSF55874">
    <property type="entry name" value="ATPase domain of HSP90 chaperone/DNA topoisomerase II/histidine kinase"/>
    <property type="match status" value="1"/>
</dbReference>
<dbReference type="PANTHER" id="PTHR45528:SF1">
    <property type="entry name" value="SENSOR HISTIDINE KINASE CPXA"/>
    <property type="match status" value="1"/>
</dbReference>
<dbReference type="InterPro" id="IPR003594">
    <property type="entry name" value="HATPase_dom"/>
</dbReference>
<evidence type="ECO:0000313" key="15">
    <source>
        <dbReference type="EMBL" id="RAW13766.1"/>
    </source>
</evidence>
<dbReference type="Pfam" id="PF02518">
    <property type="entry name" value="HATPase_c"/>
    <property type="match status" value="1"/>
</dbReference>
<evidence type="ECO:0000256" key="3">
    <source>
        <dbReference type="ARBA" id="ARBA00012438"/>
    </source>
</evidence>
<feature type="domain" description="Histidine kinase" evidence="14">
    <location>
        <begin position="92"/>
        <end position="304"/>
    </location>
</feature>
<keyword evidence="8" id="KW-0547">Nucleotide-binding</keyword>
<keyword evidence="9" id="KW-0418">Kinase</keyword>
<dbReference type="InterPro" id="IPR036097">
    <property type="entry name" value="HisK_dim/P_sf"/>
</dbReference>
<evidence type="ECO:0000256" key="2">
    <source>
        <dbReference type="ARBA" id="ARBA00004651"/>
    </source>
</evidence>
<evidence type="ECO:0000256" key="7">
    <source>
        <dbReference type="ARBA" id="ARBA00022692"/>
    </source>
</evidence>
<evidence type="ECO:0000256" key="8">
    <source>
        <dbReference type="ARBA" id="ARBA00022741"/>
    </source>
</evidence>
<proteinExistence type="predicted"/>
<reference evidence="15 16" key="1">
    <citation type="submission" date="2018-06" db="EMBL/GenBank/DDBJ databases">
        <title>Phytoactinopolyspora halophila sp. nov., a novel halophilic actinomycete isolated from a saline soil in China.</title>
        <authorList>
            <person name="Tang S.-K."/>
        </authorList>
    </citation>
    <scope>NUCLEOTIDE SEQUENCE [LARGE SCALE GENOMIC DNA]</scope>
    <source>
        <strain evidence="15 16">YIM 96934</strain>
    </source>
</reference>
<name>A0A329QNM3_9ACTN</name>
<evidence type="ECO:0000259" key="14">
    <source>
        <dbReference type="PROSITE" id="PS50109"/>
    </source>
</evidence>
<gene>
    <name evidence="15" type="ORF">DPM12_12220</name>
</gene>
<dbReference type="PANTHER" id="PTHR45528">
    <property type="entry name" value="SENSOR HISTIDINE KINASE CPXA"/>
    <property type="match status" value="1"/>
</dbReference>
<dbReference type="Proteomes" id="UP000250462">
    <property type="component" value="Unassembled WGS sequence"/>
</dbReference>
<evidence type="ECO:0000256" key="11">
    <source>
        <dbReference type="ARBA" id="ARBA00022989"/>
    </source>
</evidence>
<evidence type="ECO:0000256" key="5">
    <source>
        <dbReference type="ARBA" id="ARBA00022553"/>
    </source>
</evidence>
<keyword evidence="6" id="KW-0808">Transferase</keyword>
<dbReference type="SUPFAM" id="SSF47384">
    <property type="entry name" value="Homodimeric domain of signal transducing histidine kinase"/>
    <property type="match status" value="1"/>
</dbReference>
<dbReference type="CDD" id="cd00082">
    <property type="entry name" value="HisKA"/>
    <property type="match status" value="1"/>
</dbReference>
<dbReference type="InterPro" id="IPR036890">
    <property type="entry name" value="HATPase_C_sf"/>
</dbReference>
<comment type="subcellular location">
    <subcellularLocation>
        <location evidence="2">Cell membrane</location>
        <topology evidence="2">Multi-pass membrane protein</topology>
    </subcellularLocation>
</comment>
<organism evidence="15 16">
    <name type="scientific">Phytoactinopolyspora halophila</name>
    <dbReference type="NCBI Taxonomy" id="1981511"/>
    <lineage>
        <taxon>Bacteria</taxon>
        <taxon>Bacillati</taxon>
        <taxon>Actinomycetota</taxon>
        <taxon>Actinomycetes</taxon>
        <taxon>Jiangellales</taxon>
        <taxon>Jiangellaceae</taxon>
        <taxon>Phytoactinopolyspora</taxon>
    </lineage>
</organism>
<keyword evidence="5" id="KW-0597">Phosphoprotein</keyword>
<evidence type="ECO:0000256" key="12">
    <source>
        <dbReference type="ARBA" id="ARBA00023012"/>
    </source>
</evidence>
<keyword evidence="16" id="KW-1185">Reference proteome</keyword>
<dbReference type="PROSITE" id="PS50109">
    <property type="entry name" value="HIS_KIN"/>
    <property type="match status" value="1"/>
</dbReference>
<evidence type="ECO:0000256" key="1">
    <source>
        <dbReference type="ARBA" id="ARBA00000085"/>
    </source>
</evidence>
<dbReference type="SMART" id="SM00387">
    <property type="entry name" value="HATPase_c"/>
    <property type="match status" value="1"/>
</dbReference>
<evidence type="ECO:0000256" key="4">
    <source>
        <dbReference type="ARBA" id="ARBA00022475"/>
    </source>
</evidence>
<keyword evidence="7" id="KW-0812">Transmembrane</keyword>
<dbReference type="GO" id="GO:0000155">
    <property type="term" value="F:phosphorelay sensor kinase activity"/>
    <property type="evidence" value="ECO:0007669"/>
    <property type="project" value="InterPro"/>
</dbReference>
<dbReference type="InterPro" id="IPR050398">
    <property type="entry name" value="HssS/ArlS-like"/>
</dbReference>
<evidence type="ECO:0000256" key="9">
    <source>
        <dbReference type="ARBA" id="ARBA00022777"/>
    </source>
</evidence>
<keyword evidence="13" id="KW-0472">Membrane</keyword>
<dbReference type="GO" id="GO:0005886">
    <property type="term" value="C:plasma membrane"/>
    <property type="evidence" value="ECO:0007669"/>
    <property type="project" value="UniProtKB-SubCell"/>
</dbReference>
<dbReference type="EC" id="2.7.13.3" evidence="3"/>
<comment type="caution">
    <text evidence="15">The sequence shown here is derived from an EMBL/GenBank/DDBJ whole genome shotgun (WGS) entry which is preliminary data.</text>
</comment>
<dbReference type="InterPro" id="IPR005467">
    <property type="entry name" value="His_kinase_dom"/>
</dbReference>
<sequence>MEMFWELVLGASLLTVAICLTKLLLVKTHIRRFRGQLERLREDDTREIVKISLVDRELERLAVEVNEVITHLRQLHIDAKNNEHDLKIQIANMSHDLKTPLVAVKGYVQLLQRDRVSPDEASGYLQIIAEKADVLSRLVGNFFELSIIDSDDYQVDVGKLDINASLTNVALTFYTSFAERDIEPEMDLPDRAVYAWANDIAFERIMHNLIENAILYTEGKIWLSLNDRGHSVVVTVSNEITNPSALDPDQLFKRSYRADQARHSSHSGLGLYIVKTLAEKMNATVRANLSDGFFSISIILTSDT</sequence>
<dbReference type="GO" id="GO:0005524">
    <property type="term" value="F:ATP binding"/>
    <property type="evidence" value="ECO:0007669"/>
    <property type="project" value="UniProtKB-KW"/>
</dbReference>
<evidence type="ECO:0000256" key="6">
    <source>
        <dbReference type="ARBA" id="ARBA00022679"/>
    </source>
</evidence>
<dbReference type="InterPro" id="IPR003661">
    <property type="entry name" value="HisK_dim/P_dom"/>
</dbReference>
<evidence type="ECO:0000313" key="16">
    <source>
        <dbReference type="Proteomes" id="UP000250462"/>
    </source>
</evidence>
<comment type="catalytic activity">
    <reaction evidence="1">
        <text>ATP + protein L-histidine = ADP + protein N-phospho-L-histidine.</text>
        <dbReference type="EC" id="2.7.13.3"/>
    </reaction>
</comment>
<evidence type="ECO:0000256" key="13">
    <source>
        <dbReference type="ARBA" id="ARBA00023136"/>
    </source>
</evidence>
<dbReference type="Gene3D" id="1.10.287.130">
    <property type="match status" value="1"/>
</dbReference>
<dbReference type="Pfam" id="PF00512">
    <property type="entry name" value="HisKA"/>
    <property type="match status" value="1"/>
</dbReference>
<dbReference type="AlphaFoldDB" id="A0A329QNM3"/>
<keyword evidence="4" id="KW-1003">Cell membrane</keyword>
<keyword evidence="11" id="KW-1133">Transmembrane helix</keyword>
<protein>
    <recommendedName>
        <fullName evidence="3">histidine kinase</fullName>
        <ecNumber evidence="3">2.7.13.3</ecNumber>
    </recommendedName>
</protein>
<dbReference type="Gene3D" id="3.30.565.10">
    <property type="entry name" value="Histidine kinase-like ATPase, C-terminal domain"/>
    <property type="match status" value="1"/>
</dbReference>
<dbReference type="SMART" id="SM00388">
    <property type="entry name" value="HisKA"/>
    <property type="match status" value="1"/>
</dbReference>
<dbReference type="EMBL" id="QMIG01000011">
    <property type="protein sequence ID" value="RAW13766.1"/>
    <property type="molecule type" value="Genomic_DNA"/>
</dbReference>
<dbReference type="CDD" id="cd00075">
    <property type="entry name" value="HATPase"/>
    <property type="match status" value="1"/>
</dbReference>
<keyword evidence="10" id="KW-0067">ATP-binding</keyword>